<sequence length="715" mass="80372">MDPFSIVATSFSLASCIAKTSMVITVFCRDVRDASDDLDAVAKELRVLGSLLDPLSTSLTQLGTNNRAHDVLLTQIGDALSGCLAAVDQIESTIRKYNRDKTWTKMKWAIFGQEDMEQLRRSLASYKIALGIGLHALSISTVGAIKNDTQAIRDDSQATREIAELLNLKVDDLRAKFDTISHERPNEAQAKVERWLEKMSDFTTYAETAYQASIVDLSEQPTYSRVSIEAVTNPLEKVEEEEEEEEPVVPEAINPRPTTWTLPQRIYQWASLSWTANSQALRPSSETDVEATVSTPVMFQVEDDNEDVNLDYMGLNWSHLVPHVLTKAEFRNMKTRVKKDERKIQEAERRRLKLAPTRATRLDAVLYKKLCSPPPEDQHTQRSTIRSLLGQGAKPQGVGLSPALHQAVVNRDHVAVFSLLNYGADLETFPPGSCRPLVFAAGTDATIFCALVMAGAKLSGSQDCPNESSHGGGSGCCSPLLSALVKTMEQPSGPQCRVAQFLIANKADHYLNSCQRWRSDMIRWQARPDLYDLLAELLAQEGSAQSYWARRQLMKAIEALHLELVRLLVSKGTPLEEWTGSPSENPIIRVVLHGFWDCLSLLARPRYVHPTYLVALVKEFMYETNSMTLAQFERAVEILGPAVDVNAWRLFVTYHPHRSRLSNWRTQRPIVEKVTPVELAERIENRSKRDRDWVISVLRLNCKKDSRRVGFEPIS</sequence>
<accession>A0A9P9ADW8</accession>
<evidence type="ECO:0000313" key="2">
    <source>
        <dbReference type="EMBL" id="KAH6867555.1"/>
    </source>
</evidence>
<dbReference type="EMBL" id="JAGPYM010000098">
    <property type="protein sequence ID" value="KAH6867555.1"/>
    <property type="molecule type" value="Genomic_DNA"/>
</dbReference>
<name>A0A9P9ADW8_9HYPO</name>
<dbReference type="Gene3D" id="1.25.40.20">
    <property type="entry name" value="Ankyrin repeat-containing domain"/>
    <property type="match status" value="1"/>
</dbReference>
<proteinExistence type="predicted"/>
<dbReference type="InterPro" id="IPR031348">
    <property type="entry name" value="PigL_N"/>
</dbReference>
<dbReference type="SUPFAM" id="SSF48403">
    <property type="entry name" value="Ankyrin repeat"/>
    <property type="match status" value="1"/>
</dbReference>
<reference evidence="2 3" key="1">
    <citation type="journal article" date="2021" name="Nat. Commun.">
        <title>Genetic determinants of endophytism in the Arabidopsis root mycobiome.</title>
        <authorList>
            <person name="Mesny F."/>
            <person name="Miyauchi S."/>
            <person name="Thiergart T."/>
            <person name="Pickel B."/>
            <person name="Atanasova L."/>
            <person name="Karlsson M."/>
            <person name="Huettel B."/>
            <person name="Barry K.W."/>
            <person name="Haridas S."/>
            <person name="Chen C."/>
            <person name="Bauer D."/>
            <person name="Andreopoulos W."/>
            <person name="Pangilinan J."/>
            <person name="LaButti K."/>
            <person name="Riley R."/>
            <person name="Lipzen A."/>
            <person name="Clum A."/>
            <person name="Drula E."/>
            <person name="Henrissat B."/>
            <person name="Kohler A."/>
            <person name="Grigoriev I.V."/>
            <person name="Martin F.M."/>
            <person name="Hacquard S."/>
        </authorList>
    </citation>
    <scope>NUCLEOTIDE SEQUENCE [LARGE SCALE GENOMIC DNA]</scope>
    <source>
        <strain evidence="2 3">MPI-CAGE-CH-0241</strain>
    </source>
</reference>
<dbReference type="Pfam" id="PF17111">
    <property type="entry name" value="PigL_N"/>
    <property type="match status" value="1"/>
</dbReference>
<feature type="domain" description="Azaphilone pigments biosynthesis cluster protein L N-terminal" evidence="1">
    <location>
        <begin position="1"/>
        <end position="194"/>
    </location>
</feature>
<comment type="caution">
    <text evidence="2">The sequence shown here is derived from an EMBL/GenBank/DDBJ whole genome shotgun (WGS) entry which is preliminary data.</text>
</comment>
<evidence type="ECO:0000313" key="3">
    <source>
        <dbReference type="Proteomes" id="UP000777438"/>
    </source>
</evidence>
<protein>
    <recommendedName>
        <fullName evidence="1">Azaphilone pigments biosynthesis cluster protein L N-terminal domain-containing protein</fullName>
    </recommendedName>
</protein>
<keyword evidence="3" id="KW-1185">Reference proteome</keyword>
<organism evidence="2 3">
    <name type="scientific">Thelonectria olida</name>
    <dbReference type="NCBI Taxonomy" id="1576542"/>
    <lineage>
        <taxon>Eukaryota</taxon>
        <taxon>Fungi</taxon>
        <taxon>Dikarya</taxon>
        <taxon>Ascomycota</taxon>
        <taxon>Pezizomycotina</taxon>
        <taxon>Sordariomycetes</taxon>
        <taxon>Hypocreomycetidae</taxon>
        <taxon>Hypocreales</taxon>
        <taxon>Nectriaceae</taxon>
        <taxon>Thelonectria</taxon>
    </lineage>
</organism>
<evidence type="ECO:0000259" key="1">
    <source>
        <dbReference type="Pfam" id="PF17111"/>
    </source>
</evidence>
<dbReference type="OrthoDB" id="524326at2759"/>
<dbReference type="InterPro" id="IPR036770">
    <property type="entry name" value="Ankyrin_rpt-contain_sf"/>
</dbReference>
<gene>
    <name evidence="2" type="ORF">B0T10DRAFT_502328</name>
</gene>
<dbReference type="AlphaFoldDB" id="A0A9P9ADW8"/>
<dbReference type="Proteomes" id="UP000777438">
    <property type="component" value="Unassembled WGS sequence"/>
</dbReference>